<organism evidence="1 2">
    <name type="scientific">Neglectibacter timonensis</name>
    <dbReference type="NCBI Taxonomy" id="1776382"/>
    <lineage>
        <taxon>Bacteria</taxon>
        <taxon>Bacillati</taxon>
        <taxon>Bacillota</taxon>
        <taxon>Clostridia</taxon>
        <taxon>Eubacteriales</taxon>
        <taxon>Oscillospiraceae</taxon>
        <taxon>Neglectibacter</taxon>
    </lineage>
</organism>
<keyword evidence="2" id="KW-1185">Reference proteome</keyword>
<proteinExistence type="predicted"/>
<dbReference type="RefSeq" id="WP_066863152.1">
    <property type="nucleotide sequence ID" value="NZ_CABKVV010000013.1"/>
</dbReference>
<accession>A0ABT1RYA8</accession>
<gene>
    <name evidence="1" type="ORF">NE695_07020</name>
</gene>
<keyword evidence="1" id="KW-0378">Hydrolase</keyword>
<keyword evidence="1" id="KW-0540">Nuclease</keyword>
<keyword evidence="1" id="KW-0255">Endonuclease</keyword>
<reference evidence="1 2" key="1">
    <citation type="submission" date="2022-06" db="EMBL/GenBank/DDBJ databases">
        <title>Isolation of gut microbiota from human fecal samples.</title>
        <authorList>
            <person name="Pamer E.G."/>
            <person name="Barat B."/>
            <person name="Waligurski E."/>
            <person name="Medina S."/>
            <person name="Paddock L."/>
            <person name="Mostad J."/>
        </authorList>
    </citation>
    <scope>NUCLEOTIDE SEQUENCE [LARGE SCALE GENOMIC DNA]</scope>
    <source>
        <strain evidence="1 2">DFI.9.73</strain>
    </source>
</reference>
<evidence type="ECO:0000313" key="1">
    <source>
        <dbReference type="EMBL" id="MCQ4839662.1"/>
    </source>
</evidence>
<evidence type="ECO:0000313" key="2">
    <source>
        <dbReference type="Proteomes" id="UP001524473"/>
    </source>
</evidence>
<dbReference type="EMBL" id="JANFZH010000012">
    <property type="protein sequence ID" value="MCQ4839662.1"/>
    <property type="molecule type" value="Genomic_DNA"/>
</dbReference>
<sequence>MNNNLVSRFLEERNYDVRISGNGRWIDQKCAFDAVCFVADCIMDYIQSGGSQPFQSPNIWKSEYAITNVQNIFCKPDPLRRTTLDEYNKFFRQPMKMLAAAGVLREDGVVRNTIQFSVANMDILQYIALRERNAFDFLCLYIEKTLKDSGLWDSFETFFDEQTNDALQSLKDTFAAFCIKYTPINTAVEASRIFTKVLNPLACKYHKKGTAKGKISPSMITYDKIIYNQTNWRDDAAGKDKNVARGDFVPVAQTDDEYQYRVSRAIKYLRQFNDKYNDGKSEILDRFSVGEKATHMHHIFPKHRYQEIAEYLENLIALTSGQHLQKAHPNGNTSAIDKDYQYTCLIAKTDSIRKNLMDNHGEPVIYDFADFMYVLDVGLETDYFGALPQYDFGAVLTGIEFNF</sequence>
<dbReference type="GeneID" id="90532154"/>
<dbReference type="Proteomes" id="UP001524473">
    <property type="component" value="Unassembled WGS sequence"/>
</dbReference>
<name>A0ABT1RYA8_9FIRM</name>
<comment type="caution">
    <text evidence="1">The sequence shown here is derived from an EMBL/GenBank/DDBJ whole genome shotgun (WGS) entry which is preliminary data.</text>
</comment>
<dbReference type="GO" id="GO:0004519">
    <property type="term" value="F:endonuclease activity"/>
    <property type="evidence" value="ECO:0007669"/>
    <property type="project" value="UniProtKB-KW"/>
</dbReference>
<protein>
    <submittedName>
        <fullName evidence="1">Restriction endonuclease</fullName>
    </submittedName>
</protein>